<evidence type="ECO:0000313" key="5">
    <source>
        <dbReference type="Proteomes" id="UP000053676"/>
    </source>
</evidence>
<name>W2SI22_NECAM</name>
<proteinExistence type="predicted"/>
<feature type="region of interest" description="Disordered" evidence="2">
    <location>
        <begin position="98"/>
        <end position="129"/>
    </location>
</feature>
<evidence type="ECO:0000256" key="2">
    <source>
        <dbReference type="SAM" id="MobiDB-lite"/>
    </source>
</evidence>
<reference evidence="5" key="1">
    <citation type="journal article" date="2014" name="Nat. Genet.">
        <title>Genome of the human hookworm Necator americanus.</title>
        <authorList>
            <person name="Tang Y.T."/>
            <person name="Gao X."/>
            <person name="Rosa B.A."/>
            <person name="Abubucker S."/>
            <person name="Hallsworth-Pepin K."/>
            <person name="Martin J."/>
            <person name="Tyagi R."/>
            <person name="Heizer E."/>
            <person name="Zhang X."/>
            <person name="Bhonagiri-Palsikar V."/>
            <person name="Minx P."/>
            <person name="Warren W.C."/>
            <person name="Wang Q."/>
            <person name="Zhan B."/>
            <person name="Hotez P.J."/>
            <person name="Sternberg P.W."/>
            <person name="Dougall A."/>
            <person name="Gaze S.T."/>
            <person name="Mulvenna J."/>
            <person name="Sotillo J."/>
            <person name="Ranganathan S."/>
            <person name="Rabelo E.M."/>
            <person name="Wilson R.K."/>
            <person name="Felgner P.L."/>
            <person name="Bethony J."/>
            <person name="Hawdon J.M."/>
            <person name="Gasser R.B."/>
            <person name="Loukas A."/>
            <person name="Mitreva M."/>
        </authorList>
    </citation>
    <scope>NUCLEOTIDE SEQUENCE [LARGE SCALE GENOMIC DNA]</scope>
</reference>
<dbReference type="EMBL" id="KI669144">
    <property type="protein sequence ID" value="ETN69240.1"/>
    <property type="molecule type" value="Genomic_DNA"/>
</dbReference>
<dbReference type="PANTHER" id="PTHR24637:SF354">
    <property type="entry name" value="COLLAGEN"/>
    <property type="match status" value="1"/>
</dbReference>
<keyword evidence="3" id="KW-0472">Membrane</keyword>
<evidence type="ECO:0000256" key="1">
    <source>
        <dbReference type="ARBA" id="ARBA00022737"/>
    </source>
</evidence>
<evidence type="ECO:0000256" key="3">
    <source>
        <dbReference type="SAM" id="Phobius"/>
    </source>
</evidence>
<organism evidence="4 5">
    <name type="scientific">Necator americanus</name>
    <name type="common">Human hookworm</name>
    <dbReference type="NCBI Taxonomy" id="51031"/>
    <lineage>
        <taxon>Eukaryota</taxon>
        <taxon>Metazoa</taxon>
        <taxon>Ecdysozoa</taxon>
        <taxon>Nematoda</taxon>
        <taxon>Chromadorea</taxon>
        <taxon>Rhabditida</taxon>
        <taxon>Rhabditina</taxon>
        <taxon>Rhabditomorpha</taxon>
        <taxon>Strongyloidea</taxon>
        <taxon>Ancylostomatidae</taxon>
        <taxon>Bunostominae</taxon>
        <taxon>Necator</taxon>
    </lineage>
</organism>
<keyword evidence="3" id="KW-1133">Transmembrane helix</keyword>
<keyword evidence="5" id="KW-1185">Reference proteome</keyword>
<feature type="compositionally biased region" description="Low complexity" evidence="2">
    <location>
        <begin position="110"/>
        <end position="129"/>
    </location>
</feature>
<evidence type="ECO:0008006" key="6">
    <source>
        <dbReference type="Google" id="ProtNLM"/>
    </source>
</evidence>
<sequence>MKQLDSTRESAYKGVIAVSLSTTLVSTAFLVTVVPMISEFAETNSDLLKSDARYCAATSTELSSLLMRYGFNHLNSTRQTRQKRDKFEYEDYEEEENCKCEYPPGPPGLPGRDGMPGPAGAPGAPGLPARLPCEPPIDYKKVCPDPCPTGVQGAAGLQVS</sequence>
<feature type="transmembrane region" description="Helical" evidence="3">
    <location>
        <begin position="12"/>
        <end position="37"/>
    </location>
</feature>
<dbReference type="AlphaFoldDB" id="W2SI22"/>
<dbReference type="KEGG" id="nai:NECAME_15441"/>
<protein>
    <recommendedName>
        <fullName evidence="6">Nematode cuticle collagen domain protein</fullName>
    </recommendedName>
</protein>
<accession>W2SI22</accession>
<evidence type="ECO:0000313" key="4">
    <source>
        <dbReference type="EMBL" id="ETN69240.1"/>
    </source>
</evidence>
<gene>
    <name evidence="4" type="ORF">NECAME_15441</name>
</gene>
<dbReference type="Proteomes" id="UP000053676">
    <property type="component" value="Unassembled WGS sequence"/>
</dbReference>
<dbReference type="OrthoDB" id="10037288at2759"/>
<dbReference type="PANTHER" id="PTHR24637">
    <property type="entry name" value="COLLAGEN"/>
    <property type="match status" value="1"/>
</dbReference>
<keyword evidence="1" id="KW-0677">Repeat</keyword>
<keyword evidence="3" id="KW-0812">Transmembrane</keyword>
<dbReference type="STRING" id="51031.W2SI22"/>